<keyword evidence="2" id="KW-0479">Metal-binding</keyword>
<dbReference type="RefSeq" id="XP_064699349.1">
    <property type="nucleotide sequence ID" value="XM_064833080.1"/>
</dbReference>
<dbReference type="InterPro" id="IPR036265">
    <property type="entry name" value="HIT-like_sf"/>
</dbReference>
<accession>A0AAE0WXV9</accession>
<dbReference type="InterPro" id="IPR032566">
    <property type="entry name" value="Znf-C2HE"/>
</dbReference>
<dbReference type="Proteomes" id="UP001274830">
    <property type="component" value="Unassembled WGS sequence"/>
</dbReference>
<dbReference type="Gene3D" id="3.30.428.10">
    <property type="entry name" value="HIT-like"/>
    <property type="match status" value="1"/>
</dbReference>
<comment type="caution">
    <text evidence="9">The sequence shown here is derived from an EMBL/GenBank/DDBJ whole genome shotgun (WGS) entry which is preliminary data.</text>
</comment>
<evidence type="ECO:0000259" key="7">
    <source>
        <dbReference type="Pfam" id="PF01230"/>
    </source>
</evidence>
<evidence type="ECO:0000259" key="8">
    <source>
        <dbReference type="Pfam" id="PF16278"/>
    </source>
</evidence>
<keyword evidence="5" id="KW-0539">Nucleus</keyword>
<reference evidence="9" key="1">
    <citation type="submission" date="2023-07" db="EMBL/GenBank/DDBJ databases">
        <title>Black Yeasts Isolated from many extreme environments.</title>
        <authorList>
            <person name="Coleine C."/>
            <person name="Stajich J.E."/>
            <person name="Selbmann L."/>
        </authorList>
    </citation>
    <scope>NUCLEOTIDE SEQUENCE</scope>
    <source>
        <strain evidence="9">CCFEE 5485</strain>
    </source>
</reference>
<evidence type="ECO:0000256" key="3">
    <source>
        <dbReference type="ARBA" id="ARBA00022833"/>
    </source>
</evidence>
<evidence type="ECO:0000256" key="1">
    <source>
        <dbReference type="ARBA" id="ARBA00004123"/>
    </source>
</evidence>
<feature type="domain" description="HIT" evidence="7">
    <location>
        <begin position="81"/>
        <end position="204"/>
    </location>
</feature>
<dbReference type="GO" id="GO:0030983">
    <property type="term" value="F:mismatched DNA binding"/>
    <property type="evidence" value="ECO:0007669"/>
    <property type="project" value="TreeGrafter"/>
</dbReference>
<dbReference type="PANTHER" id="PTHR12486:SF4">
    <property type="entry name" value="APRATAXIN"/>
    <property type="match status" value="1"/>
</dbReference>
<evidence type="ECO:0000256" key="5">
    <source>
        <dbReference type="ARBA" id="ARBA00023242"/>
    </source>
</evidence>
<evidence type="ECO:0000256" key="4">
    <source>
        <dbReference type="ARBA" id="ARBA00023125"/>
    </source>
</evidence>
<keyword evidence="10" id="KW-1185">Reference proteome</keyword>
<evidence type="ECO:0000313" key="9">
    <source>
        <dbReference type="EMBL" id="KAK3679989.1"/>
    </source>
</evidence>
<dbReference type="GO" id="GO:0000012">
    <property type="term" value="P:single strand break repair"/>
    <property type="evidence" value="ECO:0007669"/>
    <property type="project" value="TreeGrafter"/>
</dbReference>
<feature type="region of interest" description="Disordered" evidence="6">
    <location>
        <begin position="1"/>
        <end position="59"/>
    </location>
</feature>
<dbReference type="Pfam" id="PF01230">
    <property type="entry name" value="HIT"/>
    <property type="match status" value="1"/>
</dbReference>
<feature type="domain" description="Aprataxin C2HE/C2H2/C2HC zinc finger" evidence="8">
    <location>
        <begin position="220"/>
        <end position="272"/>
    </location>
</feature>
<evidence type="ECO:0000256" key="6">
    <source>
        <dbReference type="SAM" id="MobiDB-lite"/>
    </source>
</evidence>
<dbReference type="InterPro" id="IPR011146">
    <property type="entry name" value="HIT-like"/>
</dbReference>
<dbReference type="Pfam" id="PF16278">
    <property type="entry name" value="zf-C2HE"/>
    <property type="match status" value="1"/>
</dbReference>
<keyword evidence="4" id="KW-0238">DNA-binding</keyword>
<dbReference type="GO" id="GO:0003725">
    <property type="term" value="F:double-stranded RNA binding"/>
    <property type="evidence" value="ECO:0007669"/>
    <property type="project" value="TreeGrafter"/>
</dbReference>
<dbReference type="GO" id="GO:0003697">
    <property type="term" value="F:single-stranded DNA binding"/>
    <property type="evidence" value="ECO:0007669"/>
    <property type="project" value="TreeGrafter"/>
</dbReference>
<organism evidence="9 10">
    <name type="scientific">Recurvomyces mirabilis</name>
    <dbReference type="NCBI Taxonomy" id="574656"/>
    <lineage>
        <taxon>Eukaryota</taxon>
        <taxon>Fungi</taxon>
        <taxon>Dikarya</taxon>
        <taxon>Ascomycota</taxon>
        <taxon>Pezizomycotina</taxon>
        <taxon>Dothideomycetes</taxon>
        <taxon>Dothideomycetidae</taxon>
        <taxon>Mycosphaerellales</taxon>
        <taxon>Teratosphaeriaceae</taxon>
        <taxon>Recurvomyces</taxon>
    </lineage>
</organism>
<feature type="compositionally biased region" description="Acidic residues" evidence="6">
    <location>
        <begin position="1"/>
        <end position="11"/>
    </location>
</feature>
<dbReference type="EMBL" id="JAUTXT010000001">
    <property type="protein sequence ID" value="KAK3679989.1"/>
    <property type="molecule type" value="Genomic_DNA"/>
</dbReference>
<comment type="subcellular location">
    <subcellularLocation>
        <location evidence="1">Nucleus</location>
    </subcellularLocation>
</comment>
<keyword evidence="3" id="KW-0862">Zinc</keyword>
<dbReference type="GeneID" id="89957605"/>
<protein>
    <submittedName>
        <fullName evidence="9">Aprataxin-like protein</fullName>
    </submittedName>
</protein>
<name>A0AAE0WXV9_9PEZI</name>
<evidence type="ECO:0000256" key="2">
    <source>
        <dbReference type="ARBA" id="ARBA00022723"/>
    </source>
</evidence>
<dbReference type="GO" id="GO:1990165">
    <property type="term" value="F:single-strand break-containing DNA binding"/>
    <property type="evidence" value="ECO:0007669"/>
    <property type="project" value="TreeGrafter"/>
</dbReference>
<sequence>MASADDFDDHVEDAAVPGEQSTSHYPPSDKPNAFTELMSPKKPKQPKPTPSRTDQPTKQTIFAGRDGLAAYTTDPASFPASRVVYYNDKFVVIKDLFPKATVHLLLLPRDTSKNVQRGQEAFDDLGFLEECREKLEKVKEMAGSELRRKLGKYSAKEAPRLAALREDEPPDVLPVGRDWTADLITGTHANPSMNHLHIHVLSRDMVSECMKKSNHYLSFTTDFLIGLDEYPLAEQDHRRAYKHFPGDMLCWRCGRNFGNKMARLREHLEEELVEWRKE</sequence>
<dbReference type="PANTHER" id="PTHR12486">
    <property type="entry name" value="APRATAXIN-RELATED"/>
    <property type="match status" value="1"/>
</dbReference>
<gene>
    <name evidence="9" type="primary">HNT3</name>
    <name evidence="9" type="ORF">LTR78_000366</name>
</gene>
<dbReference type="GO" id="GO:0005634">
    <property type="term" value="C:nucleus"/>
    <property type="evidence" value="ECO:0007669"/>
    <property type="project" value="UniProtKB-SubCell"/>
</dbReference>
<evidence type="ECO:0000313" key="10">
    <source>
        <dbReference type="Proteomes" id="UP001274830"/>
    </source>
</evidence>
<dbReference type="AlphaFoldDB" id="A0AAE0WXV9"/>
<dbReference type="SUPFAM" id="SSF54197">
    <property type="entry name" value="HIT-like"/>
    <property type="match status" value="1"/>
</dbReference>
<proteinExistence type="predicted"/>
<dbReference type="GO" id="GO:0046872">
    <property type="term" value="F:metal ion binding"/>
    <property type="evidence" value="ECO:0007669"/>
    <property type="project" value="UniProtKB-KW"/>
</dbReference>
<dbReference type="GO" id="GO:0033699">
    <property type="term" value="F:DNA 5'-adenosine monophosphate hydrolase activity"/>
    <property type="evidence" value="ECO:0007669"/>
    <property type="project" value="TreeGrafter"/>
</dbReference>